<evidence type="ECO:0000313" key="4">
    <source>
        <dbReference type="Proteomes" id="UP000284333"/>
    </source>
</evidence>
<dbReference type="SUPFAM" id="SSF52777">
    <property type="entry name" value="CoA-dependent acyltransferases"/>
    <property type="match status" value="2"/>
</dbReference>
<dbReference type="InterPro" id="IPR010071">
    <property type="entry name" value="AA_adenyl_dom"/>
</dbReference>
<accession>A0A3S3AK93</accession>
<dbReference type="InterPro" id="IPR020845">
    <property type="entry name" value="AMP-binding_CS"/>
</dbReference>
<evidence type="ECO:0000259" key="2">
    <source>
        <dbReference type="Pfam" id="PF00668"/>
    </source>
</evidence>
<gene>
    <name evidence="3" type="ORF">EF834_13455</name>
</gene>
<dbReference type="Gene3D" id="2.30.38.10">
    <property type="entry name" value="Luciferase, Domain 3"/>
    <property type="match status" value="1"/>
</dbReference>
<dbReference type="InterPro" id="IPR000873">
    <property type="entry name" value="AMP-dep_synth/lig_dom"/>
</dbReference>
<feature type="domain" description="AMP-dependent synthetase/ligase" evidence="1">
    <location>
        <begin position="491"/>
        <end position="833"/>
    </location>
</feature>
<dbReference type="EMBL" id="RKLN01000004">
    <property type="protein sequence ID" value="RVW02623.1"/>
    <property type="molecule type" value="Genomic_DNA"/>
</dbReference>
<dbReference type="SUPFAM" id="SSF56801">
    <property type="entry name" value="Acetyl-CoA synthetase-like"/>
    <property type="match status" value="1"/>
</dbReference>
<dbReference type="PANTHER" id="PTHR45527:SF1">
    <property type="entry name" value="FATTY ACID SYNTHASE"/>
    <property type="match status" value="1"/>
</dbReference>
<dbReference type="GO" id="GO:0008610">
    <property type="term" value="P:lipid biosynthetic process"/>
    <property type="evidence" value="ECO:0007669"/>
    <property type="project" value="UniProtKB-ARBA"/>
</dbReference>
<name>A0A3S3AK93_9NOCA</name>
<dbReference type="InterPro" id="IPR001242">
    <property type="entry name" value="Condensation_dom"/>
</dbReference>
<dbReference type="OrthoDB" id="2472181at2"/>
<organism evidence="3 4">
    <name type="scientific">Rhodococcus spongiicola</name>
    <dbReference type="NCBI Taxonomy" id="2487352"/>
    <lineage>
        <taxon>Bacteria</taxon>
        <taxon>Bacillati</taxon>
        <taxon>Actinomycetota</taxon>
        <taxon>Actinomycetes</taxon>
        <taxon>Mycobacteriales</taxon>
        <taxon>Nocardiaceae</taxon>
        <taxon>Rhodococcus</taxon>
    </lineage>
</organism>
<protein>
    <submittedName>
        <fullName evidence="3">Amino acid adenylation domain-containing protein</fullName>
    </submittedName>
</protein>
<dbReference type="Gene3D" id="3.40.50.980">
    <property type="match status" value="2"/>
</dbReference>
<dbReference type="GO" id="GO:0031177">
    <property type="term" value="F:phosphopantetheine binding"/>
    <property type="evidence" value="ECO:0007669"/>
    <property type="project" value="TreeGrafter"/>
</dbReference>
<dbReference type="InterPro" id="IPR023213">
    <property type="entry name" value="CAT-like_dom_sf"/>
</dbReference>
<keyword evidence="4" id="KW-1185">Reference proteome</keyword>
<dbReference type="Gene3D" id="3.30.559.30">
    <property type="entry name" value="Nonribosomal peptide synthetase, condensation domain"/>
    <property type="match status" value="2"/>
</dbReference>
<dbReference type="PANTHER" id="PTHR45527">
    <property type="entry name" value="NONRIBOSOMAL PEPTIDE SYNTHETASE"/>
    <property type="match status" value="1"/>
</dbReference>
<comment type="caution">
    <text evidence="3">The sequence shown here is derived from an EMBL/GenBank/DDBJ whole genome shotgun (WGS) entry which is preliminary data.</text>
</comment>
<dbReference type="GO" id="GO:0044550">
    <property type="term" value="P:secondary metabolite biosynthetic process"/>
    <property type="evidence" value="ECO:0007669"/>
    <property type="project" value="TreeGrafter"/>
</dbReference>
<dbReference type="Pfam" id="PF00501">
    <property type="entry name" value="AMP-binding"/>
    <property type="match status" value="1"/>
</dbReference>
<dbReference type="UniPathway" id="UPA00011"/>
<dbReference type="AlphaFoldDB" id="A0A3S3AK93"/>
<evidence type="ECO:0000259" key="1">
    <source>
        <dbReference type="Pfam" id="PF00501"/>
    </source>
</evidence>
<dbReference type="GO" id="GO:0005737">
    <property type="term" value="C:cytoplasm"/>
    <property type="evidence" value="ECO:0007669"/>
    <property type="project" value="TreeGrafter"/>
</dbReference>
<dbReference type="NCBIfam" id="TIGR01733">
    <property type="entry name" value="AA-adenyl-dom"/>
    <property type="match status" value="1"/>
</dbReference>
<dbReference type="PROSITE" id="PS00455">
    <property type="entry name" value="AMP_BINDING"/>
    <property type="match status" value="1"/>
</dbReference>
<dbReference type="GO" id="GO:0043041">
    <property type="term" value="P:amino acid activation for nonribosomal peptide biosynthetic process"/>
    <property type="evidence" value="ECO:0007669"/>
    <property type="project" value="TreeGrafter"/>
</dbReference>
<evidence type="ECO:0000313" key="3">
    <source>
        <dbReference type="EMBL" id="RVW02623.1"/>
    </source>
</evidence>
<dbReference type="Gene3D" id="3.30.559.10">
    <property type="entry name" value="Chloramphenicol acetyltransferase-like domain"/>
    <property type="match status" value="1"/>
</dbReference>
<dbReference type="Proteomes" id="UP000284333">
    <property type="component" value="Unassembled WGS sequence"/>
</dbReference>
<dbReference type="Pfam" id="PF00668">
    <property type="entry name" value="Condensation"/>
    <property type="match status" value="1"/>
</dbReference>
<feature type="domain" description="Condensation" evidence="2">
    <location>
        <begin position="32"/>
        <end position="470"/>
    </location>
</feature>
<reference evidence="3 4" key="1">
    <citation type="submission" date="2018-11" db="EMBL/GenBank/DDBJ databases">
        <title>Rhodococcus spongicola sp. nov. and Rhodococcus xishaensis sp. nov. from marine sponges.</title>
        <authorList>
            <person name="Li L."/>
            <person name="Lin H.W."/>
        </authorList>
    </citation>
    <scope>NUCLEOTIDE SEQUENCE [LARGE SCALE GENOMIC DNA]</scope>
    <source>
        <strain evidence="3 4">LHW50502</strain>
    </source>
</reference>
<dbReference type="GO" id="GO:0003824">
    <property type="term" value="F:catalytic activity"/>
    <property type="evidence" value="ECO:0007669"/>
    <property type="project" value="InterPro"/>
</dbReference>
<sequence>MGNKPVSSSDDLDFGYAQYGLSSADIPTQSRLFPLSAAQRGIWFAQHLLDDVPILISQYIEFTDLDLDVDLLVESALTAARELGTGMLRIVERDGEPFQLIDESLGLEWIHHDFRAEEDPRAAAHAWMRADNSTPIDLLSDRLARAATLRLADNHYYLYSRIHHIALDGFGAMTFMNRAAELYAATVEERDPARFLASSLREIVEDEARYRTSSRFEKDRRYWSERSRDFPDPISLAGRSAAPRLPALVISAPLPRATEVAVQRLLARQPGSMFAAVTVAAVAAFLSRLTGEDDVVLSLPVSARTTARLRNSGGMVANVVPVRLAVRDETTVADLMRSVQLELAGALRHQRYRSEDIRRDAGIGGGHLGLFGPSINIMLFQNEFRVRDSVGRYNVLGTGPVEDLTVNLYPSVAGRVAQIDFEANPNLYTEEQLRGHHARFLEFLAAFADAPPDRRVVDLEILYEDEVAHLVPAHGPEPESVCLMPDLLAEGVAADPDGIAIRTSGTEITYRDLDARSNRLARLLIERGAGPETSVAMSLPRSTKSLVAFWAVAKAGAVFVPIDPNLPTDLIAHILTDSGALLGITLAELVADLPDTTHWITLDAEATIRQCAGLTDAQIMDGERTSVLRPDNTAYLTYSSGSTGVPKGVLVTHAGLANFAAAVRSELGVTAQSRVLCFSSASFDASVFEMIPAFSAGATMVVVPPEVRGGNELIDLLRNEMVTHIISAPAALNTVDPRTLEHLEAVMVGGDVCTPDLVDRFGMVCRFTNSYGPTETTIVATVGEPLSRGSPITVGRPLQGVSAVVLDRRLQPVPAGVVGELYLAGQGLARGYHDRRGLTAERFVANPFGEPGQRLYRTGDEVRWVPSLGAEGYSLELIGRSDYWKGALAGLPDVLALPTDRPRPAVRSGVGGCVEFAVSSVTVGRVRSW</sequence>
<proteinExistence type="predicted"/>
<feature type="non-terminal residue" evidence="3">
    <location>
        <position position="929"/>
    </location>
</feature>